<evidence type="ECO:0000256" key="4">
    <source>
        <dbReference type="ARBA" id="ARBA00022737"/>
    </source>
</evidence>
<dbReference type="GO" id="GO:0051539">
    <property type="term" value="F:4 iron, 4 sulfur cluster binding"/>
    <property type="evidence" value="ECO:0007669"/>
    <property type="project" value="UniProtKB-KW"/>
</dbReference>
<keyword evidence="9" id="KW-0670">Pyruvate</keyword>
<keyword evidence="2" id="KW-0004">4Fe-4S</keyword>
<evidence type="ECO:0000259" key="8">
    <source>
        <dbReference type="PROSITE" id="PS51379"/>
    </source>
</evidence>
<dbReference type="PANTHER" id="PTHR43724">
    <property type="entry name" value="PYRUVATE SYNTHASE SUBUNIT PORD"/>
    <property type="match status" value="1"/>
</dbReference>
<evidence type="ECO:0000256" key="2">
    <source>
        <dbReference type="ARBA" id="ARBA00022485"/>
    </source>
</evidence>
<dbReference type="STRING" id="1817813.A2008_10060"/>
<keyword evidence="4" id="KW-0677">Repeat</keyword>
<evidence type="ECO:0000313" key="9">
    <source>
        <dbReference type="EMBL" id="OGM03655.1"/>
    </source>
</evidence>
<keyword evidence="5" id="KW-0408">Iron</keyword>
<dbReference type="Pfam" id="PF12838">
    <property type="entry name" value="Fer4_7"/>
    <property type="match status" value="1"/>
</dbReference>
<evidence type="ECO:0000256" key="5">
    <source>
        <dbReference type="ARBA" id="ARBA00023004"/>
    </source>
</evidence>
<feature type="region of interest" description="Disordered" evidence="7">
    <location>
        <begin position="1"/>
        <end position="24"/>
    </location>
</feature>
<dbReference type="PROSITE" id="PS00198">
    <property type="entry name" value="4FE4S_FER_1"/>
    <property type="match status" value="1"/>
</dbReference>
<feature type="compositionally biased region" description="Polar residues" evidence="7">
    <location>
        <begin position="13"/>
        <end position="24"/>
    </location>
</feature>
<dbReference type="Proteomes" id="UP000178735">
    <property type="component" value="Unassembled WGS sequence"/>
</dbReference>
<sequence length="86" mass="9684">MSLNHGAILKPGSSRNNKTGNWRNTKPVYKHDKCTGCTTCERICPEGVIYQEDKKKFDVDLDYCKGCGICAEECPVKDIDMVPEEK</sequence>
<organism evidence="9 10">
    <name type="scientific">Candidatus Wallbacteria bacterium GWC2_49_35</name>
    <dbReference type="NCBI Taxonomy" id="1817813"/>
    <lineage>
        <taxon>Bacteria</taxon>
        <taxon>Candidatus Walliibacteriota</taxon>
    </lineage>
</organism>
<dbReference type="AlphaFoldDB" id="A0A1F7WNR0"/>
<dbReference type="SUPFAM" id="SSF54862">
    <property type="entry name" value="4Fe-4S ferredoxins"/>
    <property type="match status" value="1"/>
</dbReference>
<dbReference type="InterPro" id="IPR011898">
    <property type="entry name" value="PorD_KorD"/>
</dbReference>
<keyword evidence="3" id="KW-0479">Metal-binding</keyword>
<dbReference type="GO" id="GO:0046872">
    <property type="term" value="F:metal ion binding"/>
    <property type="evidence" value="ECO:0007669"/>
    <property type="project" value="UniProtKB-KW"/>
</dbReference>
<feature type="domain" description="4Fe-4S ferredoxin-type" evidence="8">
    <location>
        <begin position="55"/>
        <end position="84"/>
    </location>
</feature>
<dbReference type="InterPro" id="IPR017896">
    <property type="entry name" value="4Fe4S_Fe-S-bd"/>
</dbReference>
<keyword evidence="6" id="KW-0411">Iron-sulfur</keyword>
<dbReference type="GO" id="GO:0016625">
    <property type="term" value="F:oxidoreductase activity, acting on the aldehyde or oxo group of donors, iron-sulfur protein as acceptor"/>
    <property type="evidence" value="ECO:0007669"/>
    <property type="project" value="InterPro"/>
</dbReference>
<feature type="domain" description="4Fe-4S ferredoxin-type" evidence="8">
    <location>
        <begin position="25"/>
        <end position="54"/>
    </location>
</feature>
<protein>
    <submittedName>
        <fullName evidence="9">Pyruvate synthase</fullName>
    </submittedName>
</protein>
<dbReference type="PANTHER" id="PTHR43724:SF1">
    <property type="entry name" value="PYRUVATE SYNTHASE SUBUNIT PORD"/>
    <property type="match status" value="1"/>
</dbReference>
<dbReference type="NCBIfam" id="TIGR02179">
    <property type="entry name" value="PorD_KorD"/>
    <property type="match status" value="1"/>
</dbReference>
<dbReference type="Gene3D" id="3.30.70.20">
    <property type="match status" value="1"/>
</dbReference>
<comment type="caution">
    <text evidence="9">The sequence shown here is derived from an EMBL/GenBank/DDBJ whole genome shotgun (WGS) entry which is preliminary data.</text>
</comment>
<dbReference type="InterPro" id="IPR017900">
    <property type="entry name" value="4Fe4S_Fe_S_CS"/>
</dbReference>
<accession>A0A1F7WNR0</accession>
<dbReference type="PROSITE" id="PS51379">
    <property type="entry name" value="4FE4S_FER_2"/>
    <property type="match status" value="2"/>
</dbReference>
<evidence type="ECO:0000256" key="1">
    <source>
        <dbReference type="ARBA" id="ARBA00001966"/>
    </source>
</evidence>
<reference evidence="9 10" key="1">
    <citation type="journal article" date="2016" name="Nat. Commun.">
        <title>Thousands of microbial genomes shed light on interconnected biogeochemical processes in an aquifer system.</title>
        <authorList>
            <person name="Anantharaman K."/>
            <person name="Brown C.T."/>
            <person name="Hug L.A."/>
            <person name="Sharon I."/>
            <person name="Castelle C.J."/>
            <person name="Probst A.J."/>
            <person name="Thomas B.C."/>
            <person name="Singh A."/>
            <person name="Wilkins M.J."/>
            <person name="Karaoz U."/>
            <person name="Brodie E.L."/>
            <person name="Williams K.H."/>
            <person name="Hubbard S.S."/>
            <person name="Banfield J.F."/>
        </authorList>
    </citation>
    <scope>NUCLEOTIDE SEQUENCE [LARGE SCALE GENOMIC DNA]</scope>
</reference>
<proteinExistence type="predicted"/>
<gene>
    <name evidence="9" type="ORF">A2008_10060</name>
</gene>
<name>A0A1F7WNR0_9BACT</name>
<comment type="cofactor">
    <cofactor evidence="1">
        <name>[4Fe-4S] cluster</name>
        <dbReference type="ChEBI" id="CHEBI:49883"/>
    </cofactor>
</comment>
<evidence type="ECO:0000256" key="3">
    <source>
        <dbReference type="ARBA" id="ARBA00022723"/>
    </source>
</evidence>
<evidence type="ECO:0000256" key="7">
    <source>
        <dbReference type="SAM" id="MobiDB-lite"/>
    </source>
</evidence>
<evidence type="ECO:0000313" key="10">
    <source>
        <dbReference type="Proteomes" id="UP000178735"/>
    </source>
</evidence>
<evidence type="ECO:0000256" key="6">
    <source>
        <dbReference type="ARBA" id="ARBA00023014"/>
    </source>
</evidence>
<dbReference type="EMBL" id="MGFH01000159">
    <property type="protein sequence ID" value="OGM03655.1"/>
    <property type="molecule type" value="Genomic_DNA"/>
</dbReference>